<protein>
    <submittedName>
        <fullName evidence="1">31 kDa ribonucleoprotein</fullName>
    </submittedName>
</protein>
<dbReference type="Proteomes" id="UP000829398">
    <property type="component" value="Chromosome 3"/>
</dbReference>
<name>A0ACB8LT21_CITSI</name>
<evidence type="ECO:0000313" key="2">
    <source>
        <dbReference type="Proteomes" id="UP000829398"/>
    </source>
</evidence>
<comment type="caution">
    <text evidence="1">The sequence shown here is derived from an EMBL/GenBank/DDBJ whole genome shotgun (WGS) entry which is preliminary data.</text>
</comment>
<keyword evidence="1" id="KW-0687">Ribonucleoprotein</keyword>
<sequence>MSSSTASVLKPLSSMADSTSLLSPPSIFARNPYFSIHPRPRPIKLHLSDSSLSSKGFSFKLKKTIHFSSFTTFVAQTSDWADQEEDKDNTTITLEQEQEENGEEEPNWENQGADETEGNLSDWGEPEGEDTVVEAGERQEESGEEGVFEEEEFVEPPEDAKLFVGNLPYDVDSEKLAMLFEKAGTVEIAEVIYNRETDRSRGFGFVTMSTVEEAEKAVEMFHRYDIDGRLLTVNKAAPRGTQPERAPRVFEPGFRIYVGNLPWEVDNARLEQVFSEHGKVVNARVVYDRETGRSRGFGFVTMSSETELNDAIAALDGQNLDGRAIRVNVAEDRQRRSSF</sequence>
<reference evidence="2" key="1">
    <citation type="journal article" date="2023" name="Hortic. Res.">
        <title>A chromosome-level phased genome enabling allele-level studies in sweet orange: a case study on citrus Huanglongbing tolerance.</title>
        <authorList>
            <person name="Wu B."/>
            <person name="Yu Q."/>
            <person name="Deng Z."/>
            <person name="Duan Y."/>
            <person name="Luo F."/>
            <person name="Gmitter F. Jr."/>
        </authorList>
    </citation>
    <scope>NUCLEOTIDE SEQUENCE [LARGE SCALE GENOMIC DNA]</scope>
    <source>
        <strain evidence="2">cv. Valencia</strain>
    </source>
</reference>
<evidence type="ECO:0000313" key="1">
    <source>
        <dbReference type="EMBL" id="KAH9776514.1"/>
    </source>
</evidence>
<proteinExistence type="predicted"/>
<accession>A0ACB8LT21</accession>
<keyword evidence="2" id="KW-1185">Reference proteome</keyword>
<dbReference type="EMBL" id="CM039172">
    <property type="protein sequence ID" value="KAH9776514.1"/>
    <property type="molecule type" value="Genomic_DNA"/>
</dbReference>
<organism evidence="1 2">
    <name type="scientific">Citrus sinensis</name>
    <name type="common">Sweet orange</name>
    <name type="synonym">Citrus aurantium var. sinensis</name>
    <dbReference type="NCBI Taxonomy" id="2711"/>
    <lineage>
        <taxon>Eukaryota</taxon>
        <taxon>Viridiplantae</taxon>
        <taxon>Streptophyta</taxon>
        <taxon>Embryophyta</taxon>
        <taxon>Tracheophyta</taxon>
        <taxon>Spermatophyta</taxon>
        <taxon>Magnoliopsida</taxon>
        <taxon>eudicotyledons</taxon>
        <taxon>Gunneridae</taxon>
        <taxon>Pentapetalae</taxon>
        <taxon>rosids</taxon>
        <taxon>malvids</taxon>
        <taxon>Sapindales</taxon>
        <taxon>Rutaceae</taxon>
        <taxon>Aurantioideae</taxon>
        <taxon>Citrus</taxon>
    </lineage>
</organism>
<gene>
    <name evidence="1" type="ORF">KPL71_006727</name>
</gene>